<dbReference type="InterPro" id="IPR012296">
    <property type="entry name" value="Nuclease_put_TT1808"/>
</dbReference>
<feature type="region of interest" description="Disordered" evidence="1">
    <location>
        <begin position="194"/>
        <end position="223"/>
    </location>
</feature>
<accession>A0A1U7CIW5</accession>
<sequence>MSTSITRPSTDRNLYPDDDGNPMAENTLQFKWIVLVKEGLETVFRDDPNVFVAGDLLWYAQEGNPKIRTAPDAMVVFGRPKGYRGSYMQWEEGGIPPHVVFEILSPGNRGSEMARKFRFYDDLGVEEYYIYDPEDGSLSGWRREGVGRLEEIADMQGYVSPRLGVRFEPGEGSDNLKIYEPDGTPFKTFQEVRDDADAANERADAANHRADAERQRADAERQRAERLAARLRELGESLD</sequence>
<dbReference type="Pfam" id="PF05685">
    <property type="entry name" value="Uma2"/>
    <property type="match status" value="1"/>
</dbReference>
<dbReference type="PANTHER" id="PTHR33352:SF2">
    <property type="entry name" value="SLL0995 PROTEIN"/>
    <property type="match status" value="1"/>
</dbReference>
<dbReference type="OrthoDB" id="275220at2"/>
<protein>
    <recommendedName>
        <fullName evidence="2">Putative restriction endonuclease domain-containing protein</fullName>
    </recommendedName>
</protein>
<feature type="region of interest" description="Disordered" evidence="1">
    <location>
        <begin position="1"/>
        <end position="21"/>
    </location>
</feature>
<dbReference type="SUPFAM" id="SSF52980">
    <property type="entry name" value="Restriction endonuclease-like"/>
    <property type="match status" value="1"/>
</dbReference>
<dbReference type="AlphaFoldDB" id="A0A1U7CIW5"/>
<reference evidence="4" key="1">
    <citation type="submission" date="2016-12" db="EMBL/GenBank/DDBJ databases">
        <title>Comparative genomics of four Isosphaeraceae planctomycetes: a common pool of plasmids and glycoside hydrolase genes.</title>
        <authorList>
            <person name="Ivanova A."/>
        </authorList>
    </citation>
    <scope>NUCLEOTIDE SEQUENCE [LARGE SCALE GENOMIC DNA]</scope>
    <source>
        <strain evidence="4">PX4</strain>
    </source>
</reference>
<feature type="domain" description="Putative restriction endonuclease" evidence="2">
    <location>
        <begin position="45"/>
        <end position="152"/>
    </location>
</feature>
<evidence type="ECO:0000259" key="2">
    <source>
        <dbReference type="Pfam" id="PF05685"/>
    </source>
</evidence>
<feature type="compositionally biased region" description="Polar residues" evidence="1">
    <location>
        <begin position="1"/>
        <end position="12"/>
    </location>
</feature>
<gene>
    <name evidence="3" type="ORF">BSF38_00254</name>
</gene>
<name>A0A1U7CIW5_9BACT</name>
<dbReference type="STRING" id="1387353.BSF38_00254"/>
<dbReference type="InterPro" id="IPR008538">
    <property type="entry name" value="Uma2"/>
</dbReference>
<proteinExistence type="predicted"/>
<dbReference type="Proteomes" id="UP000186309">
    <property type="component" value="Chromosome"/>
</dbReference>
<dbReference type="KEGG" id="pbor:BSF38_00254"/>
<organism evidence="3 4">
    <name type="scientific">Paludisphaera borealis</name>
    <dbReference type="NCBI Taxonomy" id="1387353"/>
    <lineage>
        <taxon>Bacteria</taxon>
        <taxon>Pseudomonadati</taxon>
        <taxon>Planctomycetota</taxon>
        <taxon>Planctomycetia</taxon>
        <taxon>Isosphaerales</taxon>
        <taxon>Isosphaeraceae</taxon>
        <taxon>Paludisphaera</taxon>
    </lineage>
</organism>
<evidence type="ECO:0000256" key="1">
    <source>
        <dbReference type="SAM" id="MobiDB-lite"/>
    </source>
</evidence>
<dbReference type="CDD" id="cd06260">
    <property type="entry name" value="DUF820-like"/>
    <property type="match status" value="1"/>
</dbReference>
<keyword evidence="4" id="KW-1185">Reference proteome</keyword>
<dbReference type="EMBL" id="CP019082">
    <property type="protein sequence ID" value="APW58847.1"/>
    <property type="molecule type" value="Genomic_DNA"/>
</dbReference>
<dbReference type="PANTHER" id="PTHR33352">
    <property type="entry name" value="SLR1095 PROTEIN"/>
    <property type="match status" value="1"/>
</dbReference>
<dbReference type="RefSeq" id="WP_076350516.1">
    <property type="nucleotide sequence ID" value="NZ_CP019082.1"/>
</dbReference>
<dbReference type="Gene3D" id="3.90.1570.10">
    <property type="entry name" value="tt1808, chain A"/>
    <property type="match status" value="1"/>
</dbReference>
<evidence type="ECO:0000313" key="3">
    <source>
        <dbReference type="EMBL" id="APW58847.1"/>
    </source>
</evidence>
<evidence type="ECO:0000313" key="4">
    <source>
        <dbReference type="Proteomes" id="UP000186309"/>
    </source>
</evidence>
<dbReference type="InterPro" id="IPR011335">
    <property type="entry name" value="Restrct_endonuc-II-like"/>
</dbReference>